<organism evidence="2">
    <name type="scientific">marine sediment metagenome</name>
    <dbReference type="NCBI Taxonomy" id="412755"/>
    <lineage>
        <taxon>unclassified sequences</taxon>
        <taxon>metagenomes</taxon>
        <taxon>ecological metagenomes</taxon>
    </lineage>
</organism>
<comment type="caution">
    <text evidence="2">The sequence shown here is derived from an EMBL/GenBank/DDBJ whole genome shotgun (WGS) entry which is preliminary data.</text>
</comment>
<accession>A0A0F9PAN1</accession>
<evidence type="ECO:0000313" key="2">
    <source>
        <dbReference type="EMBL" id="KKN28865.1"/>
    </source>
</evidence>
<sequence length="80" mass="8436">MPFLISPPHLVQSQSPTQSGATRTAVTIAGPHVGNTHDTKQRLALLCFRLQSTSEAHHAPLGSGRSPGPSIQGDPLFVDL</sequence>
<gene>
    <name evidence="2" type="ORF">LCGC14_0850050</name>
</gene>
<dbReference type="AlphaFoldDB" id="A0A0F9PAN1"/>
<feature type="region of interest" description="Disordered" evidence="1">
    <location>
        <begin position="56"/>
        <end position="80"/>
    </location>
</feature>
<protein>
    <submittedName>
        <fullName evidence="2">Uncharacterized protein</fullName>
    </submittedName>
</protein>
<proteinExistence type="predicted"/>
<dbReference type="EMBL" id="LAZR01002529">
    <property type="protein sequence ID" value="KKN28865.1"/>
    <property type="molecule type" value="Genomic_DNA"/>
</dbReference>
<feature type="region of interest" description="Disordered" evidence="1">
    <location>
        <begin position="1"/>
        <end position="23"/>
    </location>
</feature>
<reference evidence="2" key="1">
    <citation type="journal article" date="2015" name="Nature">
        <title>Complex archaea that bridge the gap between prokaryotes and eukaryotes.</title>
        <authorList>
            <person name="Spang A."/>
            <person name="Saw J.H."/>
            <person name="Jorgensen S.L."/>
            <person name="Zaremba-Niedzwiedzka K."/>
            <person name="Martijn J."/>
            <person name="Lind A.E."/>
            <person name="van Eijk R."/>
            <person name="Schleper C."/>
            <person name="Guy L."/>
            <person name="Ettema T.J."/>
        </authorList>
    </citation>
    <scope>NUCLEOTIDE SEQUENCE</scope>
</reference>
<evidence type="ECO:0000256" key="1">
    <source>
        <dbReference type="SAM" id="MobiDB-lite"/>
    </source>
</evidence>
<name>A0A0F9PAN1_9ZZZZ</name>
<feature type="compositionally biased region" description="Polar residues" evidence="1">
    <location>
        <begin position="11"/>
        <end position="23"/>
    </location>
</feature>